<dbReference type="Proteomes" id="UP000015104">
    <property type="component" value="Unassembled WGS sequence"/>
</dbReference>
<accession>T1KNT9</accession>
<keyword evidence="6" id="KW-1003">Cell membrane</keyword>
<evidence type="ECO:0000313" key="14">
    <source>
        <dbReference type="EnsemblMetazoa" id="tetur16g02180.1"/>
    </source>
</evidence>
<organism evidence="14 15">
    <name type="scientific">Tetranychus urticae</name>
    <name type="common">Two-spotted spider mite</name>
    <dbReference type="NCBI Taxonomy" id="32264"/>
    <lineage>
        <taxon>Eukaryota</taxon>
        <taxon>Metazoa</taxon>
        <taxon>Ecdysozoa</taxon>
        <taxon>Arthropoda</taxon>
        <taxon>Chelicerata</taxon>
        <taxon>Arachnida</taxon>
        <taxon>Acari</taxon>
        <taxon>Acariformes</taxon>
        <taxon>Trombidiformes</taxon>
        <taxon>Prostigmata</taxon>
        <taxon>Eleutherengona</taxon>
        <taxon>Raphignathae</taxon>
        <taxon>Tetranychoidea</taxon>
        <taxon>Tetranychidae</taxon>
        <taxon>Tetranychus</taxon>
    </lineage>
</organism>
<sequence>MPMETVVIFAIGILILIFLGSLAALIVICQQRYCRRDFLFKNLATDAAPDVGLLGSSSNNNSGPSNSMELDDVAIHPEIDKILADARWVDDVTGLIPHCLAILKGCHHLTERLVASTMAALNTYHQDDQQRKLWEIIRIAQKISPRVDDVVQSMYNGDARLLEARCFAVVLSVSHLAIAIKYLCNVESNWIQESLEELEQQMKVLREVGQSLVESTNNGSNGAINPVCSADGEDEKINVPKEMIAT</sequence>
<keyword evidence="15" id="KW-1185">Reference proteome</keyword>
<dbReference type="AlphaFoldDB" id="T1KNT9"/>
<evidence type="ECO:0000256" key="12">
    <source>
        <dbReference type="SAM" id="Coils"/>
    </source>
</evidence>
<keyword evidence="12" id="KW-0175">Coiled coil</keyword>
<dbReference type="GO" id="GO:0005789">
    <property type="term" value="C:endoplasmic reticulum membrane"/>
    <property type="evidence" value="ECO:0007669"/>
    <property type="project" value="UniProtKB-SubCell"/>
</dbReference>
<dbReference type="InterPro" id="IPR029668">
    <property type="entry name" value="TMEM98"/>
</dbReference>
<keyword evidence="7" id="KW-0964">Secreted</keyword>
<dbReference type="HOGENOM" id="CLU_084317_0_0_1"/>
<dbReference type="GO" id="GO:0005886">
    <property type="term" value="C:plasma membrane"/>
    <property type="evidence" value="ECO:0007669"/>
    <property type="project" value="UniProtKB-SubCell"/>
</dbReference>
<keyword evidence="10 13" id="KW-1133">Transmembrane helix</keyword>
<dbReference type="KEGG" id="tut:107365886"/>
<evidence type="ECO:0000256" key="6">
    <source>
        <dbReference type="ARBA" id="ARBA00022475"/>
    </source>
</evidence>
<gene>
    <name evidence="14" type="primary">107365886</name>
</gene>
<feature type="transmembrane region" description="Helical" evidence="13">
    <location>
        <begin position="6"/>
        <end position="29"/>
    </location>
</feature>
<evidence type="ECO:0000256" key="2">
    <source>
        <dbReference type="ARBA" id="ARBA00004550"/>
    </source>
</evidence>
<dbReference type="EMBL" id="CAEY01000277">
    <property type="status" value="NOT_ANNOTATED_CDS"/>
    <property type="molecule type" value="Genomic_DNA"/>
</dbReference>
<dbReference type="OMA" id="HMEVIRE"/>
<evidence type="ECO:0000256" key="7">
    <source>
        <dbReference type="ARBA" id="ARBA00022525"/>
    </source>
</evidence>
<dbReference type="eggNOG" id="ENOG502QT8U">
    <property type="taxonomic scope" value="Eukaryota"/>
</dbReference>
<evidence type="ECO:0000256" key="1">
    <source>
        <dbReference type="ARBA" id="ARBA00004401"/>
    </source>
</evidence>
<protein>
    <recommendedName>
        <fullName evidence="5">Transmembrane protein 98</fullName>
    </recommendedName>
</protein>
<dbReference type="EnsemblMetazoa" id="tetur16g02180.1">
    <property type="protein sequence ID" value="tetur16g02180.1"/>
    <property type="gene ID" value="tetur16g02180"/>
</dbReference>
<dbReference type="PANTHER" id="PTHR32510:SF3">
    <property type="entry name" value="TRANSMEMBRANE PROTEIN 98"/>
    <property type="match status" value="1"/>
</dbReference>
<feature type="coiled-coil region" evidence="12">
    <location>
        <begin position="188"/>
        <end position="215"/>
    </location>
</feature>
<reference evidence="14" key="2">
    <citation type="submission" date="2015-06" db="UniProtKB">
        <authorList>
            <consortium name="EnsemblMetazoa"/>
        </authorList>
    </citation>
    <scope>IDENTIFICATION</scope>
</reference>
<evidence type="ECO:0000256" key="9">
    <source>
        <dbReference type="ARBA" id="ARBA00022824"/>
    </source>
</evidence>
<evidence type="ECO:0000256" key="8">
    <source>
        <dbReference type="ARBA" id="ARBA00022692"/>
    </source>
</evidence>
<proteinExistence type="inferred from homology"/>
<dbReference type="Gene3D" id="1.20.1410.10">
    <property type="entry name" value="I/LWEQ domain"/>
    <property type="match status" value="1"/>
</dbReference>
<comment type="similarity">
    <text evidence="4">Belongs to the TMEM98 family.</text>
</comment>
<evidence type="ECO:0000313" key="15">
    <source>
        <dbReference type="Proteomes" id="UP000015104"/>
    </source>
</evidence>
<keyword evidence="8 13" id="KW-0812">Transmembrane</keyword>
<evidence type="ECO:0000256" key="13">
    <source>
        <dbReference type="SAM" id="Phobius"/>
    </source>
</evidence>
<evidence type="ECO:0000256" key="5">
    <source>
        <dbReference type="ARBA" id="ARBA00014380"/>
    </source>
</evidence>
<dbReference type="GO" id="GO:0005576">
    <property type="term" value="C:extracellular region"/>
    <property type="evidence" value="ECO:0007669"/>
    <property type="project" value="UniProtKB-SubCell"/>
</dbReference>
<dbReference type="PANTHER" id="PTHR32510">
    <property type="entry name" value="TRANSMEMBRANE PROTEIN 98"/>
    <property type="match status" value="1"/>
</dbReference>
<evidence type="ECO:0000256" key="3">
    <source>
        <dbReference type="ARBA" id="ARBA00004648"/>
    </source>
</evidence>
<evidence type="ECO:0000256" key="11">
    <source>
        <dbReference type="ARBA" id="ARBA00023136"/>
    </source>
</evidence>
<keyword evidence="9" id="KW-0256">Endoplasmic reticulum</keyword>
<dbReference type="OrthoDB" id="5978425at2759"/>
<reference evidence="15" key="1">
    <citation type="submission" date="2011-08" db="EMBL/GenBank/DDBJ databases">
        <authorList>
            <person name="Rombauts S."/>
        </authorList>
    </citation>
    <scope>NUCLEOTIDE SEQUENCE</scope>
    <source>
        <strain evidence="15">London</strain>
    </source>
</reference>
<evidence type="ECO:0000256" key="10">
    <source>
        <dbReference type="ARBA" id="ARBA00022989"/>
    </source>
</evidence>
<evidence type="ECO:0000256" key="4">
    <source>
        <dbReference type="ARBA" id="ARBA00011024"/>
    </source>
</evidence>
<keyword evidence="11 13" id="KW-0472">Membrane</keyword>
<name>T1KNT9_TETUR</name>
<comment type="subcellular location">
    <subcellularLocation>
        <location evidence="1">Cell membrane</location>
        <topology evidence="1">Single-pass type II membrane protein</topology>
    </subcellularLocation>
    <subcellularLocation>
        <location evidence="3">Endoplasmic reticulum membrane</location>
        <topology evidence="3">Single-pass type II membrane protein</topology>
    </subcellularLocation>
    <subcellularLocation>
        <location evidence="2">Secreted</location>
        <location evidence="2">Extracellular exosome</location>
    </subcellularLocation>
</comment>